<dbReference type="GO" id="GO:0043565">
    <property type="term" value="F:sequence-specific DNA binding"/>
    <property type="evidence" value="ECO:0007669"/>
    <property type="project" value="InterPro"/>
</dbReference>
<accession>Q93PA7</accession>
<dbReference type="AlphaFoldDB" id="Q93PA7"/>
<keyword evidence="5" id="KW-0614">Plasmid</keyword>
<evidence type="ECO:0000313" key="5">
    <source>
        <dbReference type="EMBL" id="AAK62846.1"/>
    </source>
</evidence>
<dbReference type="PANTHER" id="PTHR43280:SF27">
    <property type="entry name" value="TRANSCRIPTIONAL REGULATOR MTLR"/>
    <property type="match status" value="1"/>
</dbReference>
<name>Q93PA7_9BACT</name>
<dbReference type="InterPro" id="IPR009057">
    <property type="entry name" value="Homeodomain-like_sf"/>
</dbReference>
<dbReference type="InterPro" id="IPR011051">
    <property type="entry name" value="RmlC_Cupin_sf"/>
</dbReference>
<keyword evidence="1" id="KW-0805">Transcription regulation</keyword>
<dbReference type="RefSeq" id="WP_010925638.1">
    <property type="nucleotide sequence ID" value="NC_002806.1"/>
</dbReference>
<dbReference type="PROSITE" id="PS00041">
    <property type="entry name" value="HTH_ARAC_FAMILY_1"/>
    <property type="match status" value="1"/>
</dbReference>
<dbReference type="InterPro" id="IPR014710">
    <property type="entry name" value="RmlC-like_jellyroll"/>
</dbReference>
<evidence type="ECO:0000259" key="4">
    <source>
        <dbReference type="PROSITE" id="PS01124"/>
    </source>
</evidence>
<keyword evidence="2" id="KW-0238">DNA-binding</keyword>
<dbReference type="SUPFAM" id="SSF51182">
    <property type="entry name" value="RmlC-like cupins"/>
    <property type="match status" value="1"/>
</dbReference>
<dbReference type="SMART" id="SM00342">
    <property type="entry name" value="HTH_ARAC"/>
    <property type="match status" value="1"/>
</dbReference>
<dbReference type="Gene3D" id="1.10.10.60">
    <property type="entry name" value="Homeodomain-like"/>
    <property type="match status" value="2"/>
</dbReference>
<evidence type="ECO:0000256" key="2">
    <source>
        <dbReference type="ARBA" id="ARBA00023125"/>
    </source>
</evidence>
<protein>
    <submittedName>
        <fullName evidence="5">MS124, putative transcriptional activator</fullName>
    </submittedName>
</protein>
<dbReference type="Pfam" id="PF07883">
    <property type="entry name" value="Cupin_2"/>
    <property type="match status" value="1"/>
</dbReference>
<dbReference type="PANTHER" id="PTHR43280">
    <property type="entry name" value="ARAC-FAMILY TRANSCRIPTIONAL REGULATOR"/>
    <property type="match status" value="1"/>
</dbReference>
<keyword evidence="3" id="KW-0804">Transcription</keyword>
<dbReference type="EMBL" id="AF339846">
    <property type="protein sequence ID" value="AAK62846.1"/>
    <property type="molecule type" value="Genomic_DNA"/>
</dbReference>
<reference evidence="5" key="1">
    <citation type="journal article" date="2001" name="Appl. Environ. Microbiol.">
        <title>Sequence analysis of a 101-kilobase plasmid required for agar degradation by a Microscilla isolate.</title>
        <authorList>
            <person name="Zhong Z."/>
            <person name="Toukdarian A."/>
            <person name="Helinski D."/>
            <person name="Knauf V."/>
            <person name="Sykes S."/>
            <person name="Wilkinson J.E."/>
            <person name="O'Bryne C."/>
            <person name="Shea T."/>
            <person name="DeLoughery C."/>
            <person name="Caspi R."/>
        </authorList>
    </citation>
    <scope>NUCLEOTIDE SEQUENCE</scope>
    <source>
        <strain evidence="5">PRE1</strain>
        <plasmid evidence="5">pSD15</plasmid>
    </source>
</reference>
<evidence type="ECO:0000256" key="1">
    <source>
        <dbReference type="ARBA" id="ARBA00023015"/>
    </source>
</evidence>
<geneLocation type="plasmid" evidence="5">
    <name>pSD15</name>
</geneLocation>
<evidence type="ECO:0000256" key="3">
    <source>
        <dbReference type="ARBA" id="ARBA00023163"/>
    </source>
</evidence>
<proteinExistence type="predicted"/>
<dbReference type="InterPro" id="IPR013096">
    <property type="entry name" value="Cupin_2"/>
</dbReference>
<dbReference type="PROSITE" id="PS01124">
    <property type="entry name" value="HTH_ARAC_FAMILY_2"/>
    <property type="match status" value="1"/>
</dbReference>
<dbReference type="Gene3D" id="2.60.120.10">
    <property type="entry name" value="Jelly Rolls"/>
    <property type="match status" value="1"/>
</dbReference>
<dbReference type="SUPFAM" id="SSF46689">
    <property type="entry name" value="Homeodomain-like"/>
    <property type="match status" value="1"/>
</dbReference>
<feature type="domain" description="HTH araC/xylS-type" evidence="4">
    <location>
        <begin position="178"/>
        <end position="276"/>
    </location>
</feature>
<sequence>MKPVLEKVNLKELETVHAFIYSKPTFESPWHFHPEYELTLILKGSGIRYVGDDISDFKEGDLVMLGSNLPHCWKNDQEHTGESKSLVIQWPEKTIGDLPLFNGIKTLMTKSQRGLRLGAEILNRTSNLMYKVLESSGIQRYLRLIELLDHLAEQAEHNFITGASYSYDLSSSTTNRLDTVQTFVKNRYKGKIRLSDVADELNMSEQAFSRFFSKTMNKPFFLFLNEYRVNIASRMILETDLQMAEIAYKCGYDSLPFFYKQFKKLKGYTPLDFRKMYTHTTKH</sequence>
<dbReference type="InterPro" id="IPR018060">
    <property type="entry name" value="HTH_AraC"/>
</dbReference>
<dbReference type="CDD" id="cd06976">
    <property type="entry name" value="cupin_MtlR-like_N"/>
    <property type="match status" value="1"/>
</dbReference>
<dbReference type="InterPro" id="IPR018062">
    <property type="entry name" value="HTH_AraC-typ_CS"/>
</dbReference>
<organism evidence="5">
    <name type="scientific">Microscilla sp. PRE1</name>
    <dbReference type="NCBI Taxonomy" id="155537"/>
    <lineage>
        <taxon>Bacteria</taxon>
        <taxon>Pseudomonadati</taxon>
        <taxon>Bacteroidota</taxon>
        <taxon>Cytophagia</taxon>
        <taxon>Cytophagales</taxon>
        <taxon>Microscillaceae</taxon>
        <taxon>Microscilla</taxon>
    </lineage>
</organism>
<dbReference type="GO" id="GO:0003700">
    <property type="term" value="F:DNA-binding transcription factor activity"/>
    <property type="evidence" value="ECO:0007669"/>
    <property type="project" value="InterPro"/>
</dbReference>
<dbReference type="Pfam" id="PF12833">
    <property type="entry name" value="HTH_18"/>
    <property type="match status" value="1"/>
</dbReference>